<dbReference type="NCBIfam" id="NF037965">
    <property type="entry name" value="HetZ_rel_2"/>
    <property type="match status" value="1"/>
</dbReference>
<proteinExistence type="predicted"/>
<dbReference type="EMBL" id="SRRZ01000040">
    <property type="protein sequence ID" value="NQE34803.1"/>
    <property type="molecule type" value="Genomic_DNA"/>
</dbReference>
<keyword evidence="2" id="KW-1185">Reference proteome</keyword>
<name>A0ABX2CY05_9CYAN</name>
<sequence>MISIPRKIGGERQIAQQLMTLAERLAQDWKSRLEQDCPDESSSTRESVVRWLLGDRPERFDTLAPAQLTVASGAIDFLYRILLSRYLGVPPEKAYRNLIGRLGGLVVLRQKIQAWVSLSRDRQRSAVEVLQEVIQEMLNSDRYLQQQVAWIAECTSDRRLRNALLLASTEEYCLRPIRNQPLLVYRFVNYLRRSQRGGLTQVPAGDWVRLVSEQVLPDDTDEPLSLLDEQAMSEYRENQAWEEQQTQRQIVQQEFENYLAAEVDPLASRWLRLYLQGRSQEAIAEELKVPIKQIYRLREKVSYHAIRVFAVKQAPELVATWLETSLQEHSLGLTPAQWQQYLQDLTPVQRQLVESLKAGKSVETIASELKLKTNQVIGEWSKLYLAAQSLRNE</sequence>
<gene>
    <name evidence="1" type="ORF">E5S67_02532</name>
</gene>
<evidence type="ECO:0000313" key="2">
    <source>
        <dbReference type="Proteomes" id="UP000702425"/>
    </source>
</evidence>
<evidence type="ECO:0008006" key="3">
    <source>
        <dbReference type="Google" id="ProtNLM"/>
    </source>
</evidence>
<comment type="caution">
    <text evidence="1">The sequence shown here is derived from an EMBL/GenBank/DDBJ whole genome shotgun (WGS) entry which is preliminary data.</text>
</comment>
<accession>A0ABX2CY05</accession>
<reference evidence="1 2" key="1">
    <citation type="journal article" date="2020" name="Sci. Rep.">
        <title>A novel cyanobacterial geosmin producer, revising GeoA distribution and dispersion patterns in Bacteria.</title>
        <authorList>
            <person name="Churro C."/>
            <person name="Semedo-Aguiar A.P."/>
            <person name="Silva A.D."/>
            <person name="Pereira-Leal J.B."/>
            <person name="Leite R.B."/>
        </authorList>
    </citation>
    <scope>NUCLEOTIDE SEQUENCE [LARGE SCALE GENOMIC DNA]</scope>
    <source>
        <strain evidence="1 2">IPMA8</strain>
    </source>
</reference>
<dbReference type="Proteomes" id="UP000702425">
    <property type="component" value="Unassembled WGS sequence"/>
</dbReference>
<organism evidence="1 2">
    <name type="scientific">Microcoleus asticus IPMA8</name>
    <dbReference type="NCBI Taxonomy" id="2563858"/>
    <lineage>
        <taxon>Bacteria</taxon>
        <taxon>Bacillati</taxon>
        <taxon>Cyanobacteriota</taxon>
        <taxon>Cyanophyceae</taxon>
        <taxon>Oscillatoriophycideae</taxon>
        <taxon>Oscillatoriales</taxon>
        <taxon>Microcoleaceae</taxon>
        <taxon>Microcoleus</taxon>
        <taxon>Microcoleus asticus</taxon>
    </lineage>
</organism>
<dbReference type="InterPro" id="IPR048033">
    <property type="entry name" value="HetZ-rel_2"/>
</dbReference>
<protein>
    <recommendedName>
        <fullName evidence="3">HetZ-related protein 2</fullName>
    </recommendedName>
</protein>
<evidence type="ECO:0000313" key="1">
    <source>
        <dbReference type="EMBL" id="NQE34803.1"/>
    </source>
</evidence>
<dbReference type="RefSeq" id="WP_246276756.1">
    <property type="nucleotide sequence ID" value="NZ_CAWPPK010000253.1"/>
</dbReference>